<evidence type="ECO:0000256" key="8">
    <source>
        <dbReference type="ARBA" id="ARBA00023027"/>
    </source>
</evidence>
<evidence type="ECO:0000256" key="10">
    <source>
        <dbReference type="ARBA" id="ARBA00049489"/>
    </source>
</evidence>
<feature type="binding site" evidence="11 15">
    <location>
        <position position="246"/>
    </location>
    <ligand>
        <name>substrate</name>
    </ligand>
</feature>
<sequence>MTPAAQPLRLSTAQPDFESAFQARLHWSADTDAEVEQRVASILADVAARGDAAVLEYTARFDQLQVASMAELELSQGELKAAFDSLPAPQRDALEQATARVRTYHEAQKRAAGESWSYRDADGTLLGQKVTPLDRVGIYVPGGKAAYPSSVLMNALPARVAGVEDIVMVVPTPRGEKNALVLAAAWLGGVTRAFCVGGAQAVAALAYGTATVPRVDKITGPGNAYVASAKRRVFGQVGIDMIAGPSEILVLADGSTPADWVAMDLFSQAEHDELAQSILLSPDATYIERVQAEIDRLLPQMPRAGIIARSLSGRGALIHTRSMEEACEISNRIAPEHLEIASAEPQRWEPLLRHAGAIFLGAFTSESLGDYCAGPNHVLPTSRTARFSSPLGVYDFQKRSSLIEVSEQGAQVLGRIASVLAHGEGLQAHARAAEMRLKP</sequence>
<accession>A0A936ZK02</accession>
<feature type="binding site" evidence="11 15">
    <location>
        <position position="337"/>
    </location>
    <ligand>
        <name>substrate</name>
    </ligand>
</feature>
<feature type="binding site" evidence="11 14">
    <location>
        <position position="200"/>
    </location>
    <ligand>
        <name>NAD(+)</name>
        <dbReference type="ChEBI" id="CHEBI:57540"/>
    </ligand>
</feature>
<comment type="caution">
    <text evidence="18">The sequence shown here is derived from an EMBL/GenBank/DDBJ whole genome shotgun (WGS) entry which is preliminary data.</text>
</comment>
<dbReference type="FunFam" id="3.40.50.1980:FF:000001">
    <property type="entry name" value="Histidinol dehydrogenase"/>
    <property type="match status" value="1"/>
</dbReference>
<feature type="binding site" evidence="11 14">
    <location>
        <position position="139"/>
    </location>
    <ligand>
        <name>NAD(+)</name>
        <dbReference type="ChEBI" id="CHEBI:57540"/>
    </ligand>
</feature>
<dbReference type="GO" id="GO:0000105">
    <property type="term" value="P:L-histidine biosynthetic process"/>
    <property type="evidence" value="ECO:0007669"/>
    <property type="project" value="UniProtKB-UniRule"/>
</dbReference>
<evidence type="ECO:0000313" key="19">
    <source>
        <dbReference type="Proteomes" id="UP000613011"/>
    </source>
</evidence>
<dbReference type="Pfam" id="PF00815">
    <property type="entry name" value="Histidinol_dh"/>
    <property type="match status" value="1"/>
</dbReference>
<feature type="binding site" evidence="11 15">
    <location>
        <position position="370"/>
    </location>
    <ligand>
        <name>substrate</name>
    </ligand>
</feature>
<keyword evidence="5 11" id="KW-0479">Metal-binding</keyword>
<comment type="similarity">
    <text evidence="2 11 12 17">Belongs to the histidinol dehydrogenase family.</text>
</comment>
<dbReference type="GO" id="GO:0008270">
    <property type="term" value="F:zinc ion binding"/>
    <property type="evidence" value="ECO:0007669"/>
    <property type="project" value="UniProtKB-UniRule"/>
</dbReference>
<evidence type="ECO:0000256" key="7">
    <source>
        <dbReference type="ARBA" id="ARBA00023002"/>
    </source>
</evidence>
<feature type="binding site" evidence="11 15">
    <location>
        <position position="268"/>
    </location>
    <ligand>
        <name>substrate</name>
    </ligand>
</feature>
<dbReference type="HAMAP" id="MF_01024">
    <property type="entry name" value="HisD"/>
    <property type="match status" value="1"/>
</dbReference>
<keyword evidence="19" id="KW-1185">Reference proteome</keyword>
<feature type="binding site" evidence="11 16">
    <location>
        <position position="370"/>
    </location>
    <ligand>
        <name>Zn(2+)</name>
        <dbReference type="ChEBI" id="CHEBI:29105"/>
    </ligand>
</feature>
<comment type="pathway">
    <text evidence="1 11">Amino-acid biosynthesis; L-histidine biosynthesis; L-histidine from 5-phospho-alpha-D-ribose 1-diphosphate: step 9/9.</text>
</comment>
<comment type="cofactor">
    <cofactor evidence="11 16">
        <name>Zn(2+)</name>
        <dbReference type="ChEBI" id="CHEBI:29105"/>
    </cofactor>
    <text evidence="11 16">Binds 1 zinc ion per subunit.</text>
</comment>
<feature type="binding site" evidence="11 15">
    <location>
        <position position="271"/>
    </location>
    <ligand>
        <name>substrate</name>
    </ligand>
</feature>
<evidence type="ECO:0000313" key="18">
    <source>
        <dbReference type="EMBL" id="MBL0422307.1"/>
    </source>
</evidence>
<evidence type="ECO:0000256" key="3">
    <source>
        <dbReference type="ARBA" id="ARBA00012965"/>
    </source>
</evidence>
<feature type="binding site" evidence="11 16">
    <location>
        <position position="271"/>
    </location>
    <ligand>
        <name>Zn(2+)</name>
        <dbReference type="ChEBI" id="CHEBI:29105"/>
    </ligand>
</feature>
<dbReference type="RefSeq" id="WP_201685372.1">
    <property type="nucleotide sequence ID" value="NZ_JAEQNA010000007.1"/>
</dbReference>
<dbReference type="InterPro" id="IPR022695">
    <property type="entry name" value="Histidinol_DH_monofunct"/>
</dbReference>
<dbReference type="SUPFAM" id="SSF53720">
    <property type="entry name" value="ALDH-like"/>
    <property type="match status" value="1"/>
</dbReference>
<dbReference type="NCBIfam" id="TIGR00069">
    <property type="entry name" value="hisD"/>
    <property type="match status" value="1"/>
</dbReference>
<name>A0A936ZK02_9BURK</name>
<feature type="active site" description="Proton acceptor" evidence="11 13">
    <location>
        <position position="336"/>
    </location>
</feature>
<evidence type="ECO:0000256" key="6">
    <source>
        <dbReference type="ARBA" id="ARBA00022833"/>
    </source>
</evidence>
<dbReference type="CDD" id="cd06572">
    <property type="entry name" value="Histidinol_dh"/>
    <property type="match status" value="1"/>
</dbReference>
<dbReference type="PRINTS" id="PR00083">
    <property type="entry name" value="HOLDHDRGNASE"/>
</dbReference>
<dbReference type="Gene3D" id="1.20.5.1300">
    <property type="match status" value="1"/>
</dbReference>
<dbReference type="EC" id="1.1.1.23" evidence="3 11"/>
<evidence type="ECO:0000256" key="13">
    <source>
        <dbReference type="PIRSR" id="PIRSR000099-1"/>
    </source>
</evidence>
<feature type="binding site" evidence="11 14">
    <location>
        <position position="223"/>
    </location>
    <ligand>
        <name>NAD(+)</name>
        <dbReference type="ChEBI" id="CHEBI:57540"/>
    </ligand>
</feature>
<evidence type="ECO:0000256" key="17">
    <source>
        <dbReference type="RuleBase" id="RU004175"/>
    </source>
</evidence>
<keyword evidence="8 11" id="KW-0520">NAD</keyword>
<feature type="binding site" evidence="11 16">
    <location>
        <position position="429"/>
    </location>
    <ligand>
        <name>Zn(2+)</name>
        <dbReference type="ChEBI" id="CHEBI:29105"/>
    </ligand>
</feature>
<feature type="binding site" evidence="11 16">
    <location>
        <position position="268"/>
    </location>
    <ligand>
        <name>Zn(2+)</name>
        <dbReference type="ChEBI" id="CHEBI:29105"/>
    </ligand>
</feature>
<keyword evidence="4 11" id="KW-0028">Amino-acid biosynthesis</keyword>
<dbReference type="FunFam" id="1.20.5.1300:FF:000002">
    <property type="entry name" value="Histidinol dehydrogenase, chloroplastic"/>
    <property type="match status" value="1"/>
</dbReference>
<evidence type="ECO:0000256" key="11">
    <source>
        <dbReference type="HAMAP-Rule" id="MF_01024"/>
    </source>
</evidence>
<dbReference type="PANTHER" id="PTHR21256:SF2">
    <property type="entry name" value="HISTIDINE BIOSYNTHESIS TRIFUNCTIONAL PROTEIN"/>
    <property type="match status" value="1"/>
</dbReference>
<dbReference type="Proteomes" id="UP000613011">
    <property type="component" value="Unassembled WGS sequence"/>
</dbReference>
<dbReference type="PROSITE" id="PS00611">
    <property type="entry name" value="HISOL_DEHYDROGENASE"/>
    <property type="match status" value="1"/>
</dbReference>
<feature type="active site" description="Proton acceptor" evidence="11 13">
    <location>
        <position position="337"/>
    </location>
</feature>
<evidence type="ECO:0000256" key="15">
    <source>
        <dbReference type="PIRSR" id="PIRSR000099-3"/>
    </source>
</evidence>
<feature type="binding site" evidence="11 15">
    <location>
        <position position="424"/>
    </location>
    <ligand>
        <name>substrate</name>
    </ligand>
</feature>
<dbReference type="GO" id="GO:0005829">
    <property type="term" value="C:cytosol"/>
    <property type="evidence" value="ECO:0007669"/>
    <property type="project" value="TreeGrafter"/>
</dbReference>
<evidence type="ECO:0000256" key="4">
    <source>
        <dbReference type="ARBA" id="ARBA00022605"/>
    </source>
</evidence>
<dbReference type="Gene3D" id="3.40.50.1980">
    <property type="entry name" value="Nitrogenase molybdenum iron protein domain"/>
    <property type="match status" value="2"/>
</dbReference>
<keyword evidence="7 11" id="KW-0560">Oxidoreductase</keyword>
<dbReference type="AlphaFoldDB" id="A0A936ZK02"/>
<dbReference type="PIRSF" id="PIRSF000099">
    <property type="entry name" value="Histidinol_dh"/>
    <property type="match status" value="1"/>
</dbReference>
<evidence type="ECO:0000256" key="9">
    <source>
        <dbReference type="ARBA" id="ARBA00023102"/>
    </source>
</evidence>
<evidence type="ECO:0000256" key="5">
    <source>
        <dbReference type="ARBA" id="ARBA00022723"/>
    </source>
</evidence>
<evidence type="ECO:0000256" key="2">
    <source>
        <dbReference type="ARBA" id="ARBA00010178"/>
    </source>
</evidence>
<dbReference type="InterPro" id="IPR012131">
    <property type="entry name" value="Hstdl_DH"/>
</dbReference>
<keyword evidence="9 11" id="KW-0368">Histidine biosynthesis</keyword>
<feature type="binding site" evidence="11 15">
    <location>
        <position position="429"/>
    </location>
    <ligand>
        <name>substrate</name>
    </ligand>
</feature>
<dbReference type="GO" id="GO:0004399">
    <property type="term" value="F:histidinol dehydrogenase activity"/>
    <property type="evidence" value="ECO:0007669"/>
    <property type="project" value="UniProtKB-UniRule"/>
</dbReference>
<comment type="function">
    <text evidence="11">Catalyzes the sequential NAD-dependent oxidations of L-histidinol to L-histidinaldehyde and then to L-histidine.</text>
</comment>
<organism evidence="18 19">
    <name type="scientific">Ramlibacter aurantiacus</name>
    <dbReference type="NCBI Taxonomy" id="2801330"/>
    <lineage>
        <taxon>Bacteria</taxon>
        <taxon>Pseudomonadati</taxon>
        <taxon>Pseudomonadota</taxon>
        <taxon>Betaproteobacteria</taxon>
        <taxon>Burkholderiales</taxon>
        <taxon>Comamonadaceae</taxon>
        <taxon>Ramlibacter</taxon>
    </lineage>
</organism>
<comment type="catalytic activity">
    <reaction evidence="10 11">
        <text>L-histidinol + 2 NAD(+) + H2O = L-histidine + 2 NADH + 3 H(+)</text>
        <dbReference type="Rhea" id="RHEA:20641"/>
        <dbReference type="ChEBI" id="CHEBI:15377"/>
        <dbReference type="ChEBI" id="CHEBI:15378"/>
        <dbReference type="ChEBI" id="CHEBI:57540"/>
        <dbReference type="ChEBI" id="CHEBI:57595"/>
        <dbReference type="ChEBI" id="CHEBI:57699"/>
        <dbReference type="ChEBI" id="CHEBI:57945"/>
        <dbReference type="EC" id="1.1.1.23"/>
    </reaction>
</comment>
<evidence type="ECO:0000256" key="1">
    <source>
        <dbReference type="ARBA" id="ARBA00004940"/>
    </source>
</evidence>
<protein>
    <recommendedName>
        <fullName evidence="3 11">Histidinol dehydrogenase</fullName>
        <shortName evidence="11">HDH</shortName>
        <ecNumber evidence="3 11">1.1.1.23</ecNumber>
    </recommendedName>
</protein>
<evidence type="ECO:0000256" key="12">
    <source>
        <dbReference type="PIRNR" id="PIRNR000099"/>
    </source>
</evidence>
<evidence type="ECO:0000256" key="14">
    <source>
        <dbReference type="PIRSR" id="PIRSR000099-2"/>
    </source>
</evidence>
<proteinExistence type="inferred from homology"/>
<dbReference type="PANTHER" id="PTHR21256">
    <property type="entry name" value="HISTIDINOL DEHYDROGENASE HDH"/>
    <property type="match status" value="1"/>
</dbReference>
<dbReference type="FunFam" id="3.40.50.1980:FF:000026">
    <property type="entry name" value="Histidinol dehydrogenase"/>
    <property type="match status" value="1"/>
</dbReference>
<keyword evidence="6 11" id="KW-0862">Zinc</keyword>
<dbReference type="EMBL" id="JAEQNA010000007">
    <property type="protein sequence ID" value="MBL0422307.1"/>
    <property type="molecule type" value="Genomic_DNA"/>
</dbReference>
<dbReference type="InterPro" id="IPR001692">
    <property type="entry name" value="Histidinol_DH_CS"/>
</dbReference>
<dbReference type="InterPro" id="IPR016161">
    <property type="entry name" value="Ald_DH/histidinol_DH"/>
</dbReference>
<dbReference type="GO" id="GO:0051287">
    <property type="term" value="F:NAD binding"/>
    <property type="evidence" value="ECO:0007669"/>
    <property type="project" value="InterPro"/>
</dbReference>
<evidence type="ECO:0000256" key="16">
    <source>
        <dbReference type="PIRSR" id="PIRSR000099-4"/>
    </source>
</evidence>
<reference evidence="18" key="1">
    <citation type="submission" date="2021-01" db="EMBL/GenBank/DDBJ databases">
        <title>Ramlibacter sp. strain AW1 16S ribosomal RNA gene Genome sequencing and assembly.</title>
        <authorList>
            <person name="Kang M."/>
        </authorList>
    </citation>
    <scope>NUCLEOTIDE SEQUENCE</scope>
    <source>
        <strain evidence="18">AW1</strain>
    </source>
</reference>
<gene>
    <name evidence="11 18" type="primary">hisD</name>
    <name evidence="18" type="ORF">JI739_18310</name>
</gene>